<evidence type="ECO:0000313" key="1">
    <source>
        <dbReference type="EMBL" id="ERT66480.1"/>
    </source>
</evidence>
<dbReference type="AlphaFoldDB" id="U7V4J5"/>
<accession>U7V4J5</accession>
<evidence type="ECO:0000313" key="2">
    <source>
        <dbReference type="Proteomes" id="UP000017174"/>
    </source>
</evidence>
<dbReference type="Proteomes" id="UP000017174">
    <property type="component" value="Unassembled WGS sequence"/>
</dbReference>
<name>U7V4J5_9MICC</name>
<reference evidence="1 2" key="1">
    <citation type="submission" date="2013-08" db="EMBL/GenBank/DDBJ databases">
        <authorList>
            <person name="Weinstock G."/>
            <person name="Sodergren E."/>
            <person name="Wylie T."/>
            <person name="Fulton L."/>
            <person name="Fulton R."/>
            <person name="Fronick C."/>
            <person name="O'Laughlin M."/>
            <person name="Godfrey J."/>
            <person name="Miner T."/>
            <person name="Herter B."/>
            <person name="Appelbaum E."/>
            <person name="Cordes M."/>
            <person name="Lek S."/>
            <person name="Wollam A."/>
            <person name="Pepin K.H."/>
            <person name="Palsikar V.B."/>
            <person name="Mitreva M."/>
            <person name="Wilson R.K."/>
        </authorList>
    </citation>
    <scope>NUCLEOTIDE SEQUENCE [LARGE SCALE GENOMIC DNA]</scope>
    <source>
        <strain evidence="1 2">F0184</strain>
    </source>
</reference>
<gene>
    <name evidence="1" type="ORF">HMPREF0742_01135</name>
</gene>
<protein>
    <submittedName>
        <fullName evidence="1">Uncharacterized protein</fullName>
    </submittedName>
</protein>
<organism evidence="1 2">
    <name type="scientific">Rothia aeria F0184</name>
    <dbReference type="NCBI Taxonomy" id="888019"/>
    <lineage>
        <taxon>Bacteria</taxon>
        <taxon>Bacillati</taxon>
        <taxon>Actinomycetota</taxon>
        <taxon>Actinomycetes</taxon>
        <taxon>Micrococcales</taxon>
        <taxon>Micrococcaceae</taxon>
        <taxon>Rothia</taxon>
    </lineage>
</organism>
<dbReference type="HOGENOM" id="CLU_3316370_0_0_11"/>
<comment type="caution">
    <text evidence="1">The sequence shown here is derived from an EMBL/GenBank/DDBJ whole genome shotgun (WGS) entry which is preliminary data.</text>
</comment>
<dbReference type="EMBL" id="AXZG01000035">
    <property type="protein sequence ID" value="ERT66480.1"/>
    <property type="molecule type" value="Genomic_DNA"/>
</dbReference>
<sequence length="39" mass="4131">MGAVCSASGVLGWLSSQHLHNIITKSCDDIGMTEQSQKP</sequence>
<proteinExistence type="predicted"/>